<evidence type="ECO:0000256" key="8">
    <source>
        <dbReference type="ARBA" id="ARBA00022801"/>
    </source>
</evidence>
<feature type="active site" evidence="11">
    <location>
        <position position="242"/>
    </location>
</feature>
<gene>
    <name evidence="14" type="ORF">FPE_LOCUS21693</name>
</gene>
<keyword evidence="6" id="KW-0964">Secreted</keyword>
<evidence type="ECO:0000256" key="3">
    <source>
        <dbReference type="ARBA" id="ARBA00008891"/>
    </source>
</evidence>
<dbReference type="GO" id="GO:0030599">
    <property type="term" value="F:pectinesterase activity"/>
    <property type="evidence" value="ECO:0007669"/>
    <property type="project" value="UniProtKB-UniRule"/>
</dbReference>
<comment type="subcellular location">
    <subcellularLocation>
        <location evidence="1">Secreted</location>
        <location evidence="1">Cell wall</location>
    </subcellularLocation>
</comment>
<evidence type="ECO:0000256" key="7">
    <source>
        <dbReference type="ARBA" id="ARBA00022729"/>
    </source>
</evidence>
<keyword evidence="8 12" id="KW-0378">Hydrolase</keyword>
<accession>A0AAD1ZR54</accession>
<evidence type="ECO:0000256" key="9">
    <source>
        <dbReference type="ARBA" id="ARBA00023085"/>
    </source>
</evidence>
<feature type="chain" id="PRO_5041778395" description="Pectinesterase" evidence="12">
    <location>
        <begin position="32"/>
        <end position="381"/>
    </location>
</feature>
<dbReference type="SUPFAM" id="SSF51126">
    <property type="entry name" value="Pectin lyase-like"/>
    <property type="match status" value="1"/>
</dbReference>
<proteinExistence type="inferred from homology"/>
<comment type="catalytic activity">
    <reaction evidence="10 12">
        <text>[(1-&gt;4)-alpha-D-galacturonosyl methyl ester](n) + n H2O = [(1-&gt;4)-alpha-D-galacturonosyl](n) + n methanol + n H(+)</text>
        <dbReference type="Rhea" id="RHEA:22380"/>
        <dbReference type="Rhea" id="RHEA-COMP:14570"/>
        <dbReference type="Rhea" id="RHEA-COMP:14573"/>
        <dbReference type="ChEBI" id="CHEBI:15377"/>
        <dbReference type="ChEBI" id="CHEBI:15378"/>
        <dbReference type="ChEBI" id="CHEBI:17790"/>
        <dbReference type="ChEBI" id="CHEBI:140522"/>
        <dbReference type="ChEBI" id="CHEBI:140523"/>
        <dbReference type="EC" id="3.1.1.11"/>
    </reaction>
</comment>
<name>A0AAD1ZR54_9LAMI</name>
<dbReference type="Gene3D" id="2.160.20.10">
    <property type="entry name" value="Single-stranded right-handed beta-helix, Pectin lyase-like"/>
    <property type="match status" value="1"/>
</dbReference>
<comment type="similarity">
    <text evidence="3">Belongs to the pectinesterase family.</text>
</comment>
<evidence type="ECO:0000256" key="11">
    <source>
        <dbReference type="PROSITE-ProRule" id="PRU10040"/>
    </source>
</evidence>
<keyword evidence="7 12" id="KW-0732">Signal</keyword>
<evidence type="ECO:0000256" key="5">
    <source>
        <dbReference type="ARBA" id="ARBA00022512"/>
    </source>
</evidence>
<dbReference type="AlphaFoldDB" id="A0AAD1ZR54"/>
<evidence type="ECO:0000256" key="12">
    <source>
        <dbReference type="RuleBase" id="RU000589"/>
    </source>
</evidence>
<sequence>MRHYFPTMAQKIQVQLILLLLFLSYILACSANVNRERDLKRWISWNVENHKKKQDSLRAESFGGESSARWDPKLGVAEMNKIQMSVSQDGTGDFKTIKEAIDSIPLHNTRRVVLDIKPGVYREKISIPRTMSFITFSGNAGDPPSITGNDTASATGGDGTPLKTYQSASVAIDGDYFVAINMKFENTAPHVVGSRGEQAVALRISGTKAAFYNCSFYGSQDTLYDHKGLHYFNNCFIQGSVDFIFGYGRSLYENCYLNSVAKKVASLTAQKRTNSSISSGFSFKNCTITGSGSIYLGRAWGDYSRVIFSYTFMDKIVLPQGWSDWGKTSRDSRVYYGEYKCSGPGAHSTGRVAWARSLTDEEALPFIGTYYIDGDAWLISH</sequence>
<protein>
    <recommendedName>
        <fullName evidence="4 12">Pectinesterase</fullName>
        <ecNumber evidence="4 12">3.1.1.11</ecNumber>
    </recommendedName>
</protein>
<dbReference type="EMBL" id="OU503048">
    <property type="protein sequence ID" value="CAI9774263.1"/>
    <property type="molecule type" value="Genomic_DNA"/>
</dbReference>
<dbReference type="EC" id="3.1.1.11" evidence="4 12"/>
<dbReference type="PANTHER" id="PTHR31321:SF81">
    <property type="entry name" value="PECTINESTERASE"/>
    <property type="match status" value="1"/>
</dbReference>
<evidence type="ECO:0000259" key="13">
    <source>
        <dbReference type="Pfam" id="PF01095"/>
    </source>
</evidence>
<organism evidence="14 15">
    <name type="scientific">Fraxinus pennsylvanica</name>
    <dbReference type="NCBI Taxonomy" id="56036"/>
    <lineage>
        <taxon>Eukaryota</taxon>
        <taxon>Viridiplantae</taxon>
        <taxon>Streptophyta</taxon>
        <taxon>Embryophyta</taxon>
        <taxon>Tracheophyta</taxon>
        <taxon>Spermatophyta</taxon>
        <taxon>Magnoliopsida</taxon>
        <taxon>eudicotyledons</taxon>
        <taxon>Gunneridae</taxon>
        <taxon>Pentapetalae</taxon>
        <taxon>asterids</taxon>
        <taxon>lamiids</taxon>
        <taxon>Lamiales</taxon>
        <taxon>Oleaceae</taxon>
        <taxon>Oleeae</taxon>
        <taxon>Fraxinus</taxon>
    </lineage>
</organism>
<keyword evidence="5" id="KW-0134">Cell wall</keyword>
<evidence type="ECO:0000313" key="14">
    <source>
        <dbReference type="EMBL" id="CAI9774263.1"/>
    </source>
</evidence>
<keyword evidence="15" id="KW-1185">Reference proteome</keyword>
<evidence type="ECO:0000313" key="15">
    <source>
        <dbReference type="Proteomes" id="UP000834106"/>
    </source>
</evidence>
<reference evidence="14" key="1">
    <citation type="submission" date="2023-05" db="EMBL/GenBank/DDBJ databases">
        <authorList>
            <person name="Huff M."/>
        </authorList>
    </citation>
    <scope>NUCLEOTIDE SEQUENCE</scope>
</reference>
<dbReference type="Proteomes" id="UP000834106">
    <property type="component" value="Chromosome 13"/>
</dbReference>
<dbReference type="InterPro" id="IPR011050">
    <property type="entry name" value="Pectin_lyase_fold/virulence"/>
</dbReference>
<dbReference type="InterPro" id="IPR033131">
    <property type="entry name" value="Pectinesterase_Asp_AS"/>
</dbReference>
<evidence type="ECO:0000256" key="6">
    <source>
        <dbReference type="ARBA" id="ARBA00022525"/>
    </source>
</evidence>
<feature type="signal peptide" evidence="12">
    <location>
        <begin position="1"/>
        <end position="31"/>
    </location>
</feature>
<evidence type="ECO:0000256" key="10">
    <source>
        <dbReference type="ARBA" id="ARBA00047928"/>
    </source>
</evidence>
<feature type="domain" description="Pectinesterase catalytic" evidence="13">
    <location>
        <begin position="84"/>
        <end position="375"/>
    </location>
</feature>
<dbReference type="Pfam" id="PF01095">
    <property type="entry name" value="Pectinesterase"/>
    <property type="match status" value="1"/>
</dbReference>
<keyword evidence="9 12" id="KW-0063">Aspartyl esterase</keyword>
<comment type="pathway">
    <text evidence="2 12">Glycan metabolism; pectin degradation; 2-dehydro-3-deoxy-D-gluconate from pectin: step 1/5.</text>
</comment>
<evidence type="ECO:0000256" key="1">
    <source>
        <dbReference type="ARBA" id="ARBA00004191"/>
    </source>
</evidence>
<evidence type="ECO:0000256" key="2">
    <source>
        <dbReference type="ARBA" id="ARBA00005184"/>
    </source>
</evidence>
<dbReference type="GO" id="GO:0045490">
    <property type="term" value="P:pectin catabolic process"/>
    <property type="evidence" value="ECO:0007669"/>
    <property type="project" value="UniProtKB-UniRule"/>
</dbReference>
<dbReference type="PROSITE" id="PS00503">
    <property type="entry name" value="PECTINESTERASE_2"/>
    <property type="match status" value="1"/>
</dbReference>
<dbReference type="GO" id="GO:0042545">
    <property type="term" value="P:cell wall modification"/>
    <property type="evidence" value="ECO:0007669"/>
    <property type="project" value="UniProtKB-UniRule"/>
</dbReference>
<dbReference type="InterPro" id="IPR012334">
    <property type="entry name" value="Pectin_lyas_fold"/>
</dbReference>
<dbReference type="PANTHER" id="PTHR31321">
    <property type="entry name" value="ACYL-COA THIOESTER HYDROLASE YBHC-RELATED"/>
    <property type="match status" value="1"/>
</dbReference>
<dbReference type="FunFam" id="2.160.20.10:FF:000008">
    <property type="entry name" value="Pectinesterase"/>
    <property type="match status" value="1"/>
</dbReference>
<dbReference type="InterPro" id="IPR000070">
    <property type="entry name" value="Pectinesterase_cat"/>
</dbReference>
<evidence type="ECO:0000256" key="4">
    <source>
        <dbReference type="ARBA" id="ARBA00013229"/>
    </source>
</evidence>